<keyword evidence="3" id="KW-1185">Reference proteome</keyword>
<dbReference type="Proteomes" id="UP001317085">
    <property type="component" value="Unassembled WGS sequence"/>
</dbReference>
<reference evidence="2 3" key="1">
    <citation type="submission" date="2022-02" db="EMBL/GenBank/DDBJ databases">
        <title>Comparative genomics of the first Antarctic Pseudomonas spp. capable of biotransforming 2,4,6-Trinitrotoluene.</title>
        <authorList>
            <person name="Cabrera M.A."/>
            <person name="Marquez S.L."/>
            <person name="Perez-Donoso J.M."/>
        </authorList>
    </citation>
    <scope>NUCLEOTIDE SEQUENCE [LARGE SCALE GENOMIC DNA]</scope>
    <source>
        <strain evidence="2 3">TNT11</strain>
    </source>
</reference>
<evidence type="ECO:0000313" key="3">
    <source>
        <dbReference type="Proteomes" id="UP001317085"/>
    </source>
</evidence>
<feature type="compositionally biased region" description="Polar residues" evidence="1">
    <location>
        <begin position="71"/>
        <end position="83"/>
    </location>
</feature>
<sequence>MSSIGGSNLYPALYPVSGASGFNNDNSSHNSQGPAKGDDVLTAKPGGYDNDAPRHNPLDSTAGDDAEVFDPNTQSWQPTQAAGNGQYAPLGDPYREAIDFEITPDNMGGWQRA</sequence>
<evidence type="ECO:0000313" key="2">
    <source>
        <dbReference type="EMBL" id="MCK1783733.1"/>
    </source>
</evidence>
<organism evidence="2 3">
    <name type="scientific">Pseudomonas emilianonis</name>
    <dbReference type="NCBI Taxonomy" id="2915812"/>
    <lineage>
        <taxon>Bacteria</taxon>
        <taxon>Pseudomonadati</taxon>
        <taxon>Pseudomonadota</taxon>
        <taxon>Gammaproteobacteria</taxon>
        <taxon>Pseudomonadales</taxon>
        <taxon>Pseudomonadaceae</taxon>
        <taxon>Pseudomonas</taxon>
    </lineage>
</organism>
<feature type="compositionally biased region" description="Polar residues" evidence="1">
    <location>
        <begin position="20"/>
        <end position="33"/>
    </location>
</feature>
<accession>A0ABT0EDF2</accession>
<comment type="caution">
    <text evidence="2">The sequence shown here is derived from an EMBL/GenBank/DDBJ whole genome shotgun (WGS) entry which is preliminary data.</text>
</comment>
<dbReference type="EMBL" id="JAKNRV010000023">
    <property type="protein sequence ID" value="MCK1783733.1"/>
    <property type="molecule type" value="Genomic_DNA"/>
</dbReference>
<dbReference type="RefSeq" id="WP_247396963.1">
    <property type="nucleotide sequence ID" value="NZ_JAKNRV010000023.1"/>
</dbReference>
<name>A0ABT0EDF2_9PSED</name>
<proteinExistence type="predicted"/>
<gene>
    <name evidence="2" type="ORF">L9Z73_04960</name>
</gene>
<protein>
    <submittedName>
        <fullName evidence="2">Uncharacterized protein</fullName>
    </submittedName>
</protein>
<evidence type="ECO:0000256" key="1">
    <source>
        <dbReference type="SAM" id="MobiDB-lite"/>
    </source>
</evidence>
<feature type="region of interest" description="Disordered" evidence="1">
    <location>
        <begin position="15"/>
        <end position="92"/>
    </location>
</feature>